<comment type="caution">
    <text evidence="1">The sequence shown here is derived from an EMBL/GenBank/DDBJ whole genome shotgun (WGS) entry which is preliminary data.</text>
</comment>
<dbReference type="Proteomes" id="UP001422074">
    <property type="component" value="Unassembled WGS sequence"/>
</dbReference>
<protein>
    <recommendedName>
        <fullName evidence="3">ESX secretion-associated protein EspG</fullName>
    </recommendedName>
</protein>
<dbReference type="RefSeq" id="WP_345883310.1">
    <property type="nucleotide sequence ID" value="NZ_JBDFRB010000003.1"/>
</dbReference>
<keyword evidence="2" id="KW-1185">Reference proteome</keyword>
<dbReference type="EMBL" id="JBDFRB010000003">
    <property type="protein sequence ID" value="MEN2743763.1"/>
    <property type="molecule type" value="Genomic_DNA"/>
</dbReference>
<evidence type="ECO:0000313" key="2">
    <source>
        <dbReference type="Proteomes" id="UP001422074"/>
    </source>
</evidence>
<accession>A0ABU9WX47</accession>
<organism evidence="1 2">
    <name type="scientific">Sinomonas halotolerans</name>
    <dbReference type="NCBI Taxonomy" id="1644133"/>
    <lineage>
        <taxon>Bacteria</taxon>
        <taxon>Bacillati</taxon>
        <taxon>Actinomycetota</taxon>
        <taxon>Actinomycetes</taxon>
        <taxon>Micrococcales</taxon>
        <taxon>Micrococcaceae</taxon>
        <taxon>Sinomonas</taxon>
    </lineage>
</organism>
<sequence length="263" mass="27788">MTQAQITWTERDIRCAATVLDSAADDGHELPTLTDEEILALDGPAREQLVELPWIASEGVEREAAAAVALRGLLVKGIAYPVHAEGDPSPRRLEAAVEHTGALTLRRTSERLVRLERQVSTGRRWIYAYVHDGGVLAEEIDESGLHTFRVFTPAGIGPWLARFVDPEDAAAADGDPVLLDQAQFEEQAGERLADTRAATTVSALAAHGPDRSLSIYTSSTGVAVLTPLGAEGATDPADAVELRDVSGPTLAGLLADLTAGIGA</sequence>
<proteinExistence type="predicted"/>
<evidence type="ECO:0008006" key="3">
    <source>
        <dbReference type="Google" id="ProtNLM"/>
    </source>
</evidence>
<evidence type="ECO:0000313" key="1">
    <source>
        <dbReference type="EMBL" id="MEN2743763.1"/>
    </source>
</evidence>
<reference evidence="1 2" key="1">
    <citation type="submission" date="2024-05" db="EMBL/GenBank/DDBJ databases">
        <title>Sinomonas sp. nov., isolated from a waste landfill.</title>
        <authorList>
            <person name="Zhao Y."/>
        </authorList>
    </citation>
    <scope>NUCLEOTIDE SEQUENCE [LARGE SCALE GENOMIC DNA]</scope>
    <source>
        <strain evidence="1 2">CCTCC AB2014300</strain>
    </source>
</reference>
<name>A0ABU9WX47_9MICC</name>
<gene>
    <name evidence="1" type="ORF">ABCQ75_04325</name>
</gene>